<dbReference type="InterPro" id="IPR021005">
    <property type="entry name" value="Znf_CGNR"/>
</dbReference>
<sequence length="191" mass="21676">MVFAHDTETSLIHAAKLINTAEQEVDQLRTGADLDEFLRVNGFTGSRTHTMHELRAVRHLRPQLRAVWTAEEDEAVRLVNNILRNGRALPQLVKHDHWEYHLHATTPEAPLEVRMAVEAAMALVDVIREQELERLRVCEAEDCNAVLVDLSRNRSKRFCDTGNCANRTHVAAYRARKAAADPLRIRESSVG</sequence>
<reference evidence="2 3" key="1">
    <citation type="journal article" date="2023" name="Int. J. Syst. Evol. Microbiol.">
        <title>Arthrobacter mangrovi sp. nov., an actinobacterium isolated from the rhizosphere of a mangrove.</title>
        <authorList>
            <person name="Hamada M."/>
            <person name="Saitou S."/>
            <person name="Enomoto N."/>
            <person name="Nanri K."/>
            <person name="Hidaka K."/>
            <person name="Miura T."/>
            <person name="Tamura T."/>
        </authorList>
    </citation>
    <scope>NUCLEOTIDE SEQUENCE [LARGE SCALE GENOMIC DNA]</scope>
    <source>
        <strain evidence="2 3">NBRC 112813</strain>
    </source>
</reference>
<gene>
    <name evidence="2" type="ORF">AHIS1636_08720</name>
</gene>
<dbReference type="Proteomes" id="UP001209654">
    <property type="component" value="Unassembled WGS sequence"/>
</dbReference>
<dbReference type="SUPFAM" id="SSF160904">
    <property type="entry name" value="Jann2411-like"/>
    <property type="match status" value="1"/>
</dbReference>
<dbReference type="Pfam" id="PF07336">
    <property type="entry name" value="ABATE"/>
    <property type="match status" value="1"/>
</dbReference>
<dbReference type="Gene3D" id="1.10.3300.10">
    <property type="entry name" value="Jann2411-like domain"/>
    <property type="match status" value="1"/>
</dbReference>
<dbReference type="EMBL" id="BRVS01000004">
    <property type="protein sequence ID" value="GLB66433.1"/>
    <property type="molecule type" value="Genomic_DNA"/>
</dbReference>
<dbReference type="Pfam" id="PF11706">
    <property type="entry name" value="zf-CGNR"/>
    <property type="match status" value="1"/>
</dbReference>
<dbReference type="InterPro" id="IPR010852">
    <property type="entry name" value="ABATE"/>
</dbReference>
<feature type="domain" description="Zinc finger CGNR" evidence="1">
    <location>
        <begin position="134"/>
        <end position="177"/>
    </location>
</feature>
<evidence type="ECO:0000313" key="2">
    <source>
        <dbReference type="EMBL" id="GLB66433.1"/>
    </source>
</evidence>
<keyword evidence="3" id="KW-1185">Reference proteome</keyword>
<evidence type="ECO:0000313" key="3">
    <source>
        <dbReference type="Proteomes" id="UP001209654"/>
    </source>
</evidence>
<protein>
    <recommendedName>
        <fullName evidence="1">Zinc finger CGNR domain-containing protein</fullName>
    </recommendedName>
</protein>
<proteinExistence type="predicted"/>
<organism evidence="2 3">
    <name type="scientific">Arthrobacter mangrovi</name>
    <dbReference type="NCBI Taxonomy" id="2966350"/>
    <lineage>
        <taxon>Bacteria</taxon>
        <taxon>Bacillati</taxon>
        <taxon>Actinomycetota</taxon>
        <taxon>Actinomycetes</taxon>
        <taxon>Micrococcales</taxon>
        <taxon>Micrococcaceae</taxon>
        <taxon>Arthrobacter</taxon>
    </lineage>
</organism>
<dbReference type="PANTHER" id="PTHR35525:SF3">
    <property type="entry name" value="BLL6575 PROTEIN"/>
    <property type="match status" value="1"/>
</dbReference>
<name>A0ABQ5MR47_9MICC</name>
<evidence type="ECO:0000259" key="1">
    <source>
        <dbReference type="Pfam" id="PF11706"/>
    </source>
</evidence>
<comment type="caution">
    <text evidence="2">The sequence shown here is derived from an EMBL/GenBank/DDBJ whole genome shotgun (WGS) entry which is preliminary data.</text>
</comment>
<accession>A0ABQ5MR47</accession>
<dbReference type="InterPro" id="IPR023286">
    <property type="entry name" value="ABATE_dom_sf"/>
</dbReference>
<dbReference type="PANTHER" id="PTHR35525">
    <property type="entry name" value="BLL6575 PROTEIN"/>
    <property type="match status" value="1"/>
</dbReference>
<dbReference type="RefSeq" id="WP_264794599.1">
    <property type="nucleotide sequence ID" value="NZ_BRVS01000004.1"/>
</dbReference>